<evidence type="ECO:0000313" key="1">
    <source>
        <dbReference type="EMBL" id="GAH58937.1"/>
    </source>
</evidence>
<dbReference type="EMBL" id="BARU01022621">
    <property type="protein sequence ID" value="GAH58937.1"/>
    <property type="molecule type" value="Genomic_DNA"/>
</dbReference>
<reference evidence="1" key="1">
    <citation type="journal article" date="2014" name="Front. Microbiol.">
        <title>High frequency of phylogenetically diverse reductive dehalogenase-homologous genes in deep subseafloor sedimentary metagenomes.</title>
        <authorList>
            <person name="Kawai M."/>
            <person name="Futagami T."/>
            <person name="Toyoda A."/>
            <person name="Takaki Y."/>
            <person name="Nishi S."/>
            <person name="Hori S."/>
            <person name="Arai W."/>
            <person name="Tsubouchi T."/>
            <person name="Morono Y."/>
            <person name="Uchiyama I."/>
            <person name="Ito T."/>
            <person name="Fujiyama A."/>
            <person name="Inagaki F."/>
            <person name="Takami H."/>
        </authorList>
    </citation>
    <scope>NUCLEOTIDE SEQUENCE</scope>
    <source>
        <strain evidence="1">Expedition CK06-06</strain>
    </source>
</reference>
<organism evidence="1">
    <name type="scientific">marine sediment metagenome</name>
    <dbReference type="NCBI Taxonomy" id="412755"/>
    <lineage>
        <taxon>unclassified sequences</taxon>
        <taxon>metagenomes</taxon>
        <taxon>ecological metagenomes</taxon>
    </lineage>
</organism>
<comment type="caution">
    <text evidence="1">The sequence shown here is derived from an EMBL/GenBank/DDBJ whole genome shotgun (WGS) entry which is preliminary data.</text>
</comment>
<proteinExistence type="predicted"/>
<name>X1GP33_9ZZZZ</name>
<sequence length="133" mass="15230">MISITVRLSKAPRGWTYWWVKHHDYLTDIESSPIEAKDSKTPTGAYSFANVGDTSYFTYGGDGGLTGIFTFSTHFLKLRDGKNYVININTNYVYEEGKPWQGWKPSLNPLPWLPSEGPPLPQGLFPPWPWVWF</sequence>
<gene>
    <name evidence="1" type="ORF">S03H2_36822</name>
</gene>
<dbReference type="AlphaFoldDB" id="X1GP33"/>
<accession>X1GP33</accession>
<protein>
    <submittedName>
        <fullName evidence="1">Uncharacterized protein</fullName>
    </submittedName>
</protein>